<evidence type="ECO:0000259" key="3">
    <source>
        <dbReference type="PROSITE" id="PS01124"/>
    </source>
</evidence>
<dbReference type="Proteomes" id="UP000221222">
    <property type="component" value="Unassembled WGS sequence"/>
</dbReference>
<evidence type="ECO:0000313" key="6">
    <source>
        <dbReference type="Proteomes" id="UP000221222"/>
    </source>
</evidence>
<accession>A0A2G1DK66</accession>
<dbReference type="EMBL" id="NXFY01000003">
    <property type="protein sequence ID" value="PHO18869.1"/>
    <property type="molecule type" value="Genomic_DNA"/>
</dbReference>
<sequence length="317" mass="37038">MSYNFTQEDMSDFIDSVSTENDYVINFPKDIGSIKSQKKVISKDIIFFKSRFTSKKNIQIQSTQKVNGLYIGILLDGVVNYKDNLLKENITLKKNDIKISYINEFNMTTILNNHSQGIGLLIKNDFLEKNFSDIFESHSKAIQELPSLTLKNETSKNIHLAKELFNSPFKGNLHNIYIQSKILEIIYNECIDLTSHNKNINQKIKLSQEDIFALNKAKDIIMYTKEYPDINTLSKKVAINEFKLKYGFKKLFNTTPGSMILKYKMLYAKELLKSSEFSIYEISNFVGYKYQQNFTNAFIKYFGIKPKELIKQRKYYF</sequence>
<dbReference type="GO" id="GO:0043565">
    <property type="term" value="F:sequence-specific DNA binding"/>
    <property type="evidence" value="ECO:0007669"/>
    <property type="project" value="InterPro"/>
</dbReference>
<dbReference type="SMART" id="SM00342">
    <property type="entry name" value="HTH_ARAC"/>
    <property type="match status" value="1"/>
</dbReference>
<dbReference type="AlphaFoldDB" id="A0A2G1DK66"/>
<dbReference type="PANTHER" id="PTHR47893:SF1">
    <property type="entry name" value="REGULATORY PROTEIN PCHR"/>
    <property type="match status" value="1"/>
</dbReference>
<evidence type="ECO:0000313" key="5">
    <source>
        <dbReference type="EMBL" id="PHO18869.1"/>
    </source>
</evidence>
<proteinExistence type="predicted"/>
<dbReference type="Pfam" id="PF12833">
    <property type="entry name" value="HTH_18"/>
    <property type="match status" value="1"/>
</dbReference>
<feature type="domain" description="HTH araC/xylS-type" evidence="3">
    <location>
        <begin position="230"/>
        <end position="312"/>
    </location>
</feature>
<dbReference type="GO" id="GO:0003700">
    <property type="term" value="F:DNA-binding transcription factor activity"/>
    <property type="evidence" value="ECO:0007669"/>
    <property type="project" value="InterPro"/>
</dbReference>
<dbReference type="KEGG" id="amol:AMOL_0366"/>
<dbReference type="PROSITE" id="PS01124">
    <property type="entry name" value="HTH_ARAC_FAMILY_2"/>
    <property type="match status" value="1"/>
</dbReference>
<evidence type="ECO:0000313" key="7">
    <source>
        <dbReference type="Proteomes" id="UP000262712"/>
    </source>
</evidence>
<evidence type="ECO:0000256" key="2">
    <source>
        <dbReference type="ARBA" id="ARBA00023163"/>
    </source>
</evidence>
<evidence type="ECO:0000256" key="1">
    <source>
        <dbReference type="ARBA" id="ARBA00023015"/>
    </source>
</evidence>
<dbReference type="Proteomes" id="UP000262712">
    <property type="component" value="Chromosome"/>
</dbReference>
<dbReference type="PANTHER" id="PTHR47893">
    <property type="entry name" value="REGULATORY PROTEIN PCHR"/>
    <property type="match status" value="1"/>
</dbReference>
<dbReference type="RefSeq" id="WP_099341628.1">
    <property type="nucleotide sequence ID" value="NZ_CP032098.1"/>
</dbReference>
<dbReference type="InterPro" id="IPR053142">
    <property type="entry name" value="PchR_regulatory_protein"/>
</dbReference>
<organism evidence="5 6">
    <name type="scientific">Malaciobacter molluscorum LMG 25693</name>
    <dbReference type="NCBI Taxonomy" id="870501"/>
    <lineage>
        <taxon>Bacteria</taxon>
        <taxon>Pseudomonadati</taxon>
        <taxon>Campylobacterota</taxon>
        <taxon>Epsilonproteobacteria</taxon>
        <taxon>Campylobacterales</taxon>
        <taxon>Arcobacteraceae</taxon>
        <taxon>Malaciobacter</taxon>
    </lineage>
</organism>
<keyword evidence="6" id="KW-1185">Reference proteome</keyword>
<gene>
    <name evidence="4" type="ORF">AMOL_0366</name>
    <name evidence="5" type="ORF">CPU12_03140</name>
</gene>
<dbReference type="InterPro" id="IPR009057">
    <property type="entry name" value="Homeodomain-like_sf"/>
</dbReference>
<dbReference type="SUPFAM" id="SSF46689">
    <property type="entry name" value="Homeodomain-like"/>
    <property type="match status" value="1"/>
</dbReference>
<dbReference type="InterPro" id="IPR018060">
    <property type="entry name" value="HTH_AraC"/>
</dbReference>
<dbReference type="EMBL" id="CP032098">
    <property type="protein sequence ID" value="AXX91382.1"/>
    <property type="molecule type" value="Genomic_DNA"/>
</dbReference>
<name>A0A2G1DK66_9BACT</name>
<evidence type="ECO:0000313" key="4">
    <source>
        <dbReference type="EMBL" id="AXX91382.1"/>
    </source>
</evidence>
<dbReference type="Gene3D" id="1.10.10.60">
    <property type="entry name" value="Homeodomain-like"/>
    <property type="match status" value="1"/>
</dbReference>
<keyword evidence="2" id="KW-0804">Transcription</keyword>
<protein>
    <submittedName>
        <fullName evidence="5">AraC family transcriptional regulator</fullName>
    </submittedName>
    <submittedName>
        <fullName evidence="4">Transcriptional regulator, AraC family</fullName>
    </submittedName>
</protein>
<keyword evidence="1" id="KW-0805">Transcription regulation</keyword>
<reference evidence="5 6" key="1">
    <citation type="submission" date="2017-09" db="EMBL/GenBank/DDBJ databases">
        <title>Arcobacter canalis sp. nov., a new species isolated from a water canal contaminated with urban sewage.</title>
        <authorList>
            <person name="Perez-Cataluna A."/>
            <person name="Salas-Masso N."/>
            <person name="Figueras M.J."/>
        </authorList>
    </citation>
    <scope>NUCLEOTIDE SEQUENCE [LARGE SCALE GENOMIC DNA]</scope>
    <source>
        <strain evidence="5 6">F98-3</strain>
    </source>
</reference>
<reference evidence="4 7" key="2">
    <citation type="submission" date="2018-08" db="EMBL/GenBank/DDBJ databases">
        <title>Complete genome of the Arcobacter molluscorum type strain LMG 25693.</title>
        <authorList>
            <person name="Miller W.G."/>
            <person name="Yee E."/>
            <person name="Bono J.L."/>
        </authorList>
    </citation>
    <scope>NUCLEOTIDE SEQUENCE [LARGE SCALE GENOMIC DNA]</scope>
    <source>
        <strain evidence="4 7">CECT 7696</strain>
    </source>
</reference>